<evidence type="ECO:0000256" key="2">
    <source>
        <dbReference type="SAM" id="Phobius"/>
    </source>
</evidence>
<reference evidence="3 4" key="1">
    <citation type="submission" date="2019-02" db="EMBL/GenBank/DDBJ databases">
        <title>Deep-cultivation of Planctomycetes and their phenomic and genomic characterization uncovers novel biology.</title>
        <authorList>
            <person name="Wiegand S."/>
            <person name="Jogler M."/>
            <person name="Boedeker C."/>
            <person name="Pinto D."/>
            <person name="Vollmers J."/>
            <person name="Rivas-Marin E."/>
            <person name="Kohn T."/>
            <person name="Peeters S.H."/>
            <person name="Heuer A."/>
            <person name="Rast P."/>
            <person name="Oberbeckmann S."/>
            <person name="Bunk B."/>
            <person name="Jeske O."/>
            <person name="Meyerdierks A."/>
            <person name="Storesund J.E."/>
            <person name="Kallscheuer N."/>
            <person name="Luecker S."/>
            <person name="Lage O.M."/>
            <person name="Pohl T."/>
            <person name="Merkel B.J."/>
            <person name="Hornburger P."/>
            <person name="Mueller R.-W."/>
            <person name="Bruemmer F."/>
            <person name="Labrenz M."/>
            <person name="Spormann A.M."/>
            <person name="Op den Camp H."/>
            <person name="Overmann J."/>
            <person name="Amann R."/>
            <person name="Jetten M.S.M."/>
            <person name="Mascher T."/>
            <person name="Medema M.H."/>
            <person name="Devos D.P."/>
            <person name="Kaster A.-K."/>
            <person name="Ovreas L."/>
            <person name="Rohde M."/>
            <person name="Galperin M.Y."/>
            <person name="Jogler C."/>
        </authorList>
    </citation>
    <scope>NUCLEOTIDE SEQUENCE [LARGE SCALE GENOMIC DNA]</scope>
    <source>
        <strain evidence="3 4">Pla110</strain>
    </source>
</reference>
<evidence type="ECO:0000313" key="4">
    <source>
        <dbReference type="Proteomes" id="UP000317178"/>
    </source>
</evidence>
<feature type="region of interest" description="Disordered" evidence="1">
    <location>
        <begin position="28"/>
        <end position="81"/>
    </location>
</feature>
<keyword evidence="2" id="KW-0812">Transmembrane</keyword>
<proteinExistence type="predicted"/>
<name>A0A518CJ43_9PLAN</name>
<accession>A0A518CJ43</accession>
<keyword evidence="2" id="KW-1133">Transmembrane helix</keyword>
<dbReference type="KEGG" id="plon:Pla110_09190"/>
<protein>
    <submittedName>
        <fullName evidence="3">Uncharacterized protein</fullName>
    </submittedName>
</protein>
<dbReference type="Proteomes" id="UP000317178">
    <property type="component" value="Chromosome"/>
</dbReference>
<feature type="transmembrane region" description="Helical" evidence="2">
    <location>
        <begin position="88"/>
        <end position="111"/>
    </location>
</feature>
<dbReference type="AlphaFoldDB" id="A0A518CJ43"/>
<feature type="compositionally biased region" description="Basic residues" evidence="1">
    <location>
        <begin position="48"/>
        <end position="59"/>
    </location>
</feature>
<sequence>MRDKKVIGRKKKCPQCSAHFVVRPESTADEFESVGASSSGGSSLPPRRSARKPAKKRRVVRDEFEDGPATGKKRRSKKREPEKQESKVLLYVLIGMIPLLLCGIGALVYFVGIPGSGGGAIAEEFVMPEEYDTWGTRDSNFQFQYPKGWAASGVKKRASVEHGSIKISAEDSLVGSLFADISRGPGVIGEKPERFPVDDVHDLMGAKLVEKHPDWSEVDRDRLKNRGGNSHLSEYTYSTFFGGERKGYRLTLLNAKYQLNVLLECDADEFEQVKPLFEEMMPTFGPK</sequence>
<evidence type="ECO:0000313" key="3">
    <source>
        <dbReference type="EMBL" id="QDU79214.1"/>
    </source>
</evidence>
<gene>
    <name evidence="3" type="ORF">Pla110_09190</name>
</gene>
<keyword evidence="2" id="KW-0472">Membrane</keyword>
<feature type="compositionally biased region" description="Low complexity" evidence="1">
    <location>
        <begin position="33"/>
        <end position="47"/>
    </location>
</feature>
<dbReference type="EMBL" id="CP036281">
    <property type="protein sequence ID" value="QDU79214.1"/>
    <property type="molecule type" value="Genomic_DNA"/>
</dbReference>
<organism evidence="3 4">
    <name type="scientific">Polystyrenella longa</name>
    <dbReference type="NCBI Taxonomy" id="2528007"/>
    <lineage>
        <taxon>Bacteria</taxon>
        <taxon>Pseudomonadati</taxon>
        <taxon>Planctomycetota</taxon>
        <taxon>Planctomycetia</taxon>
        <taxon>Planctomycetales</taxon>
        <taxon>Planctomycetaceae</taxon>
        <taxon>Polystyrenella</taxon>
    </lineage>
</organism>
<keyword evidence="4" id="KW-1185">Reference proteome</keyword>
<evidence type="ECO:0000256" key="1">
    <source>
        <dbReference type="SAM" id="MobiDB-lite"/>
    </source>
</evidence>